<feature type="compositionally biased region" description="Polar residues" evidence="10">
    <location>
        <begin position="93"/>
        <end position="108"/>
    </location>
</feature>
<evidence type="ECO:0000259" key="11">
    <source>
        <dbReference type="Pfam" id="PF25877"/>
    </source>
</evidence>
<keyword evidence="2" id="KW-0268">Exocytosis</keyword>
<keyword evidence="5" id="KW-0638">Presynaptic neurotoxin</keyword>
<evidence type="ECO:0000256" key="6">
    <source>
        <dbReference type="ARBA" id="ARBA00023043"/>
    </source>
</evidence>
<keyword evidence="3" id="KW-1052">Target cell membrane</keyword>
<evidence type="ECO:0000256" key="2">
    <source>
        <dbReference type="ARBA" id="ARBA00022483"/>
    </source>
</evidence>
<evidence type="ECO:0000256" key="4">
    <source>
        <dbReference type="ARBA" id="ARBA00022737"/>
    </source>
</evidence>
<dbReference type="PROSITE" id="PS50088">
    <property type="entry name" value="ANK_REPEAT"/>
    <property type="match status" value="2"/>
</dbReference>
<protein>
    <submittedName>
        <fullName evidence="12">Ankyrin repeat domain-containing protein SOWAHB</fullName>
    </submittedName>
</protein>
<feature type="repeat" description="ANK" evidence="9">
    <location>
        <begin position="214"/>
        <end position="235"/>
    </location>
</feature>
<proteinExistence type="inferred from homology"/>
<gene>
    <name evidence="12" type="primary">Sowahb</name>
    <name evidence="12" type="ORF">g.15055</name>
</gene>
<dbReference type="Pfam" id="PF25877">
    <property type="entry name" value="WHD_SOWAH"/>
    <property type="match status" value="1"/>
</dbReference>
<keyword evidence="4" id="KW-0677">Repeat</keyword>
<name>A0A6G1SK52_9ACAR</name>
<dbReference type="GO" id="GO:0006887">
    <property type="term" value="P:exocytosis"/>
    <property type="evidence" value="ECO:0007669"/>
    <property type="project" value="UniProtKB-KW"/>
</dbReference>
<accession>A0A6G1SK52</accession>
<dbReference type="PANTHER" id="PTHR14491:SF7">
    <property type="entry name" value="SOSONDOWAH, ISOFORM G"/>
    <property type="match status" value="1"/>
</dbReference>
<evidence type="ECO:0000256" key="3">
    <source>
        <dbReference type="ARBA" id="ARBA00022537"/>
    </source>
</evidence>
<dbReference type="AlphaFoldDB" id="A0A6G1SK52"/>
<feature type="region of interest" description="Disordered" evidence="10">
    <location>
        <begin position="72"/>
        <end position="112"/>
    </location>
</feature>
<keyword evidence="5" id="KW-0800">Toxin</keyword>
<evidence type="ECO:0000256" key="10">
    <source>
        <dbReference type="SAM" id="MobiDB-lite"/>
    </source>
</evidence>
<keyword evidence="7" id="KW-1053">Target membrane</keyword>
<dbReference type="GO" id="GO:0044231">
    <property type="term" value="C:host cell presynaptic membrane"/>
    <property type="evidence" value="ECO:0007669"/>
    <property type="project" value="UniProtKB-KW"/>
</dbReference>
<feature type="repeat" description="ANK" evidence="9">
    <location>
        <begin position="180"/>
        <end position="200"/>
    </location>
</feature>
<keyword evidence="6 9" id="KW-0040">ANK repeat</keyword>
<dbReference type="GO" id="GO:0044218">
    <property type="term" value="C:other organism cell membrane"/>
    <property type="evidence" value="ECO:0007669"/>
    <property type="project" value="UniProtKB-KW"/>
</dbReference>
<reference evidence="12" key="1">
    <citation type="submission" date="2018-10" db="EMBL/GenBank/DDBJ databases">
        <title>Transcriptome assembly of Aceria tosichella (Wheat curl mite) Type 2.</title>
        <authorList>
            <person name="Scully E.D."/>
            <person name="Geib S.M."/>
            <person name="Palmer N.A."/>
            <person name="Gupta A.K."/>
            <person name="Sarath G."/>
            <person name="Tatineni S."/>
        </authorList>
    </citation>
    <scope>NUCLEOTIDE SEQUENCE</scope>
    <source>
        <strain evidence="12">LincolnNE</strain>
    </source>
</reference>
<evidence type="ECO:0000256" key="1">
    <source>
        <dbReference type="ARBA" id="ARBA00004175"/>
    </source>
</evidence>
<dbReference type="InterPro" id="IPR058889">
    <property type="entry name" value="WHD_SOWAHA-C"/>
</dbReference>
<dbReference type="Gene3D" id="1.25.40.20">
    <property type="entry name" value="Ankyrin repeat-containing domain"/>
    <property type="match status" value="1"/>
</dbReference>
<comment type="subcellular location">
    <subcellularLocation>
        <location evidence="1">Target cell membrane</location>
    </subcellularLocation>
</comment>
<feature type="domain" description="SOWAHA-C winged helix-turn-helix" evidence="11">
    <location>
        <begin position="8"/>
        <end position="88"/>
    </location>
</feature>
<dbReference type="SMART" id="SM00248">
    <property type="entry name" value="ANK"/>
    <property type="match status" value="2"/>
</dbReference>
<evidence type="ECO:0000256" key="9">
    <source>
        <dbReference type="PROSITE-ProRule" id="PRU00023"/>
    </source>
</evidence>
<evidence type="ECO:0000256" key="7">
    <source>
        <dbReference type="ARBA" id="ARBA00023298"/>
    </source>
</evidence>
<keyword evidence="5" id="KW-0528">Neurotoxin</keyword>
<dbReference type="PROSITE" id="PS50297">
    <property type="entry name" value="ANK_REP_REGION"/>
    <property type="match status" value="2"/>
</dbReference>
<dbReference type="InterPro" id="IPR002110">
    <property type="entry name" value="Ankyrin_rpt"/>
</dbReference>
<comment type="similarity">
    <text evidence="8">Belongs to the SOWAH family.</text>
</comment>
<dbReference type="InterPro" id="IPR036770">
    <property type="entry name" value="Ankyrin_rpt-contain_sf"/>
</dbReference>
<dbReference type="EMBL" id="GGYP01005820">
    <property type="protein sequence ID" value="MDE50591.1"/>
    <property type="molecule type" value="Transcribed_RNA"/>
</dbReference>
<keyword evidence="7" id="KW-0472">Membrane</keyword>
<dbReference type="PANTHER" id="PTHR14491">
    <property type="entry name" value="SOSONDOWAH, ISOFORM G"/>
    <property type="match status" value="1"/>
</dbReference>
<evidence type="ECO:0000256" key="5">
    <source>
        <dbReference type="ARBA" id="ARBA00023028"/>
    </source>
</evidence>
<sequence length="260" mass="29702">MSTMLDINLIRDYLIAVGCRVQYPILVNAFKKHLCHPDPIVQGKVRTQFKDFVNRLATVNVENNMKFITLRPEFRPPAPDTRQQQQHKKPALQPNNQPQHTPNGSNNHAIRHTPVRTKSITSLSKQPNDQYHLMHNSSSLQPIDTIRRRWAIEACNCNYNKLLALLRKDPKLAPCKDIINGYTALHWAAKFGNTDIIKLIAGTYSVSVNIKSSAGHTPLHVAYMYNRLEVANLLIHNYQANPNIRDHSGKKPMQYCQTTK</sequence>
<dbReference type="SUPFAM" id="SSF48403">
    <property type="entry name" value="Ankyrin repeat"/>
    <property type="match status" value="1"/>
</dbReference>
<evidence type="ECO:0000256" key="8">
    <source>
        <dbReference type="ARBA" id="ARBA00038122"/>
    </source>
</evidence>
<evidence type="ECO:0000313" key="12">
    <source>
        <dbReference type="EMBL" id="MDE50591.1"/>
    </source>
</evidence>
<organism evidence="12">
    <name type="scientific">Aceria tosichella</name>
    <name type="common">wheat curl mite</name>
    <dbReference type="NCBI Taxonomy" id="561515"/>
    <lineage>
        <taxon>Eukaryota</taxon>
        <taxon>Metazoa</taxon>
        <taxon>Ecdysozoa</taxon>
        <taxon>Arthropoda</taxon>
        <taxon>Chelicerata</taxon>
        <taxon>Arachnida</taxon>
        <taxon>Acari</taxon>
        <taxon>Acariformes</taxon>
        <taxon>Trombidiformes</taxon>
        <taxon>Prostigmata</taxon>
        <taxon>Eupodina</taxon>
        <taxon>Eriophyoidea</taxon>
        <taxon>Eriophyidae</taxon>
        <taxon>Eriophyinae</taxon>
        <taxon>Aceriini</taxon>
        <taxon>Aceria</taxon>
    </lineage>
</organism>
<dbReference type="Pfam" id="PF12796">
    <property type="entry name" value="Ank_2"/>
    <property type="match status" value="1"/>
</dbReference>